<evidence type="ECO:0000256" key="1">
    <source>
        <dbReference type="ARBA" id="ARBA00006484"/>
    </source>
</evidence>
<keyword evidence="4" id="KW-1185">Reference proteome</keyword>
<dbReference type="InterPro" id="IPR036291">
    <property type="entry name" value="NAD(P)-bd_dom_sf"/>
</dbReference>
<name>A0ABQ4QGB8_9HYPH</name>
<evidence type="ECO:0000256" key="2">
    <source>
        <dbReference type="ARBA" id="ARBA00023002"/>
    </source>
</evidence>
<dbReference type="PRINTS" id="PR00080">
    <property type="entry name" value="SDRFAMILY"/>
</dbReference>
<dbReference type="PRINTS" id="PR00081">
    <property type="entry name" value="GDHRDH"/>
</dbReference>
<dbReference type="EMBL" id="BPQG01000030">
    <property type="protein sequence ID" value="GJD44273.1"/>
    <property type="molecule type" value="Genomic_DNA"/>
</dbReference>
<reference evidence="3 4" key="1">
    <citation type="journal article" date="2021" name="Front. Microbiol.">
        <title>Comprehensive Comparative Genomics and Phenotyping of Methylobacterium Species.</title>
        <authorList>
            <person name="Alessa O."/>
            <person name="Ogura Y."/>
            <person name="Fujitani Y."/>
            <person name="Takami H."/>
            <person name="Hayashi T."/>
            <person name="Sahin N."/>
            <person name="Tani A."/>
        </authorList>
    </citation>
    <scope>NUCLEOTIDE SEQUENCE [LARGE SCALE GENOMIC DNA]</scope>
    <source>
        <strain evidence="3 4">DSM 23679</strain>
    </source>
</reference>
<evidence type="ECO:0000313" key="4">
    <source>
        <dbReference type="Proteomes" id="UP001055117"/>
    </source>
</evidence>
<proteinExistence type="inferred from homology"/>
<dbReference type="Gene3D" id="3.40.50.720">
    <property type="entry name" value="NAD(P)-binding Rossmann-like Domain"/>
    <property type="match status" value="1"/>
</dbReference>
<gene>
    <name evidence="3" type="primary">fabG_3</name>
    <name evidence="3" type="ORF">AFCDBAGC_2139</name>
</gene>
<dbReference type="PROSITE" id="PS00061">
    <property type="entry name" value="ADH_SHORT"/>
    <property type="match status" value="1"/>
</dbReference>
<dbReference type="Proteomes" id="UP001055117">
    <property type="component" value="Unassembled WGS sequence"/>
</dbReference>
<protein>
    <submittedName>
        <fullName evidence="3">3-oxoacyl-[acyl-carrier-protein] reductase FabG</fullName>
    </submittedName>
</protein>
<dbReference type="Pfam" id="PF13561">
    <property type="entry name" value="adh_short_C2"/>
    <property type="match status" value="1"/>
</dbReference>
<comment type="similarity">
    <text evidence="1">Belongs to the short-chain dehydrogenases/reductases (SDR) family.</text>
</comment>
<dbReference type="NCBIfam" id="NF005559">
    <property type="entry name" value="PRK07231.1"/>
    <property type="match status" value="1"/>
</dbReference>
<dbReference type="SUPFAM" id="SSF51735">
    <property type="entry name" value="NAD(P)-binding Rossmann-fold domains"/>
    <property type="match status" value="1"/>
</dbReference>
<dbReference type="PANTHER" id="PTHR43639">
    <property type="entry name" value="OXIDOREDUCTASE, SHORT-CHAIN DEHYDROGENASE/REDUCTASE FAMILY (AFU_ORTHOLOGUE AFUA_5G02870)"/>
    <property type="match status" value="1"/>
</dbReference>
<accession>A0ABQ4QGB8</accession>
<keyword evidence="2" id="KW-0560">Oxidoreductase</keyword>
<dbReference type="InterPro" id="IPR020904">
    <property type="entry name" value="Sc_DH/Rdtase_CS"/>
</dbReference>
<sequence>MPKGLAYMSKLAGKVAVVTGASKGIGAAIAKGLAKEGAAVVVNYASSKAGADAVVAAITASGGKAVAVQGDVSQAAQAQALVEAAVTQFGRLDVLVNNSGLYEFAAIEAITEAHYHKLFDVNVLGVLLASQAAAKHLGEGGSIVNISSAITDVNTPTAAVYAGTKGAVNAISGVLANELAPRKIRVNVVSPGYVVTEGTHAAGIAGSEMEAGFVAQTPLGRAGRPDDIADVVAFLASDEARWLTGEVITASGGIH</sequence>
<dbReference type="InterPro" id="IPR002347">
    <property type="entry name" value="SDR_fam"/>
</dbReference>
<organism evidence="3 4">
    <name type="scientific">Methylobacterium cerastii</name>
    <dbReference type="NCBI Taxonomy" id="932741"/>
    <lineage>
        <taxon>Bacteria</taxon>
        <taxon>Pseudomonadati</taxon>
        <taxon>Pseudomonadota</taxon>
        <taxon>Alphaproteobacteria</taxon>
        <taxon>Hyphomicrobiales</taxon>
        <taxon>Methylobacteriaceae</taxon>
        <taxon>Methylobacterium</taxon>
    </lineage>
</organism>
<evidence type="ECO:0000313" key="3">
    <source>
        <dbReference type="EMBL" id="GJD44273.1"/>
    </source>
</evidence>
<comment type="caution">
    <text evidence="3">The sequence shown here is derived from an EMBL/GenBank/DDBJ whole genome shotgun (WGS) entry which is preliminary data.</text>
</comment>
<dbReference type="PANTHER" id="PTHR43639:SF1">
    <property type="entry name" value="SHORT-CHAIN DEHYDROGENASE_REDUCTASE FAMILY PROTEIN"/>
    <property type="match status" value="1"/>
</dbReference>